<evidence type="ECO:0000313" key="12">
    <source>
        <dbReference type="EMBL" id="CAB4981516.1"/>
    </source>
</evidence>
<dbReference type="AlphaFoldDB" id="A0A6J6KY90"/>
<dbReference type="GO" id="GO:0000156">
    <property type="term" value="F:phosphorelay response regulator activity"/>
    <property type="evidence" value="ECO:0007669"/>
    <property type="project" value="TreeGrafter"/>
</dbReference>
<protein>
    <submittedName>
        <fullName evidence="11">Unannotated protein</fullName>
    </submittedName>
</protein>
<dbReference type="GO" id="GO:0005829">
    <property type="term" value="C:cytosol"/>
    <property type="evidence" value="ECO:0007669"/>
    <property type="project" value="TreeGrafter"/>
</dbReference>
<dbReference type="Gene3D" id="6.10.250.690">
    <property type="match status" value="1"/>
</dbReference>
<dbReference type="EMBL" id="CAESAM010000039">
    <property type="protein sequence ID" value="CAB4338779.1"/>
    <property type="molecule type" value="Genomic_DNA"/>
</dbReference>
<dbReference type="CDD" id="cd17615">
    <property type="entry name" value="REC_OmpR_MtPhoP-like"/>
    <property type="match status" value="1"/>
</dbReference>
<dbReference type="InterPro" id="IPR036388">
    <property type="entry name" value="WH-like_DNA-bd_sf"/>
</dbReference>
<name>A0A6J6KY90_9ZZZZ</name>
<feature type="domain" description="Response regulatory" evidence="6">
    <location>
        <begin position="20"/>
        <end position="134"/>
    </location>
</feature>
<dbReference type="CDD" id="cd00383">
    <property type="entry name" value="trans_reg_C"/>
    <property type="match status" value="1"/>
</dbReference>
<dbReference type="EMBL" id="CAEZWN010000041">
    <property type="protein sequence ID" value="CAB4654561.1"/>
    <property type="molecule type" value="Genomic_DNA"/>
</dbReference>
<dbReference type="InterPro" id="IPR001867">
    <property type="entry name" value="OmpR/PhoB-type_DNA-bd"/>
</dbReference>
<dbReference type="SMART" id="SM00862">
    <property type="entry name" value="Trans_reg_C"/>
    <property type="match status" value="1"/>
</dbReference>
<dbReference type="EMBL" id="CAFBOH010000089">
    <property type="protein sequence ID" value="CAB4981516.1"/>
    <property type="molecule type" value="Genomic_DNA"/>
</dbReference>
<evidence type="ECO:0000313" key="10">
    <source>
        <dbReference type="EMBL" id="CAB4606420.1"/>
    </source>
</evidence>
<dbReference type="PANTHER" id="PTHR48111">
    <property type="entry name" value="REGULATOR OF RPOS"/>
    <property type="match status" value="1"/>
</dbReference>
<dbReference type="GO" id="GO:0006355">
    <property type="term" value="P:regulation of DNA-templated transcription"/>
    <property type="evidence" value="ECO:0007669"/>
    <property type="project" value="InterPro"/>
</dbReference>
<dbReference type="GO" id="GO:0032993">
    <property type="term" value="C:protein-DNA complex"/>
    <property type="evidence" value="ECO:0007669"/>
    <property type="project" value="TreeGrafter"/>
</dbReference>
<evidence type="ECO:0000256" key="1">
    <source>
        <dbReference type="ARBA" id="ARBA00022553"/>
    </source>
</evidence>
<dbReference type="InterPro" id="IPR001789">
    <property type="entry name" value="Sig_transdc_resp-reg_receiver"/>
</dbReference>
<reference evidence="11" key="1">
    <citation type="submission" date="2020-05" db="EMBL/GenBank/DDBJ databases">
        <authorList>
            <person name="Chiriac C."/>
            <person name="Salcher M."/>
            <person name="Ghai R."/>
            <person name="Kavagutti S V."/>
        </authorList>
    </citation>
    <scope>NUCLEOTIDE SEQUENCE</scope>
</reference>
<evidence type="ECO:0000256" key="3">
    <source>
        <dbReference type="ARBA" id="ARBA00023015"/>
    </source>
</evidence>
<dbReference type="FunFam" id="1.10.10.10:FF:000005">
    <property type="entry name" value="Two-component system response regulator"/>
    <property type="match status" value="1"/>
</dbReference>
<evidence type="ECO:0000313" key="11">
    <source>
        <dbReference type="EMBL" id="CAB4654561.1"/>
    </source>
</evidence>
<keyword evidence="4" id="KW-0238">DNA-binding</keyword>
<keyword evidence="2" id="KW-0902">Two-component regulatory system</keyword>
<feature type="domain" description="OmpR/PhoB-type" evidence="7">
    <location>
        <begin position="146"/>
        <end position="243"/>
    </location>
</feature>
<dbReference type="SUPFAM" id="SSF52172">
    <property type="entry name" value="CheY-like"/>
    <property type="match status" value="1"/>
</dbReference>
<keyword evidence="5" id="KW-0804">Transcription</keyword>
<proteinExistence type="predicted"/>
<dbReference type="InterPro" id="IPR011006">
    <property type="entry name" value="CheY-like_superfamily"/>
</dbReference>
<dbReference type="SUPFAM" id="SSF46894">
    <property type="entry name" value="C-terminal effector domain of the bipartite response regulators"/>
    <property type="match status" value="1"/>
</dbReference>
<sequence length="247" mass="27632">MTAVKDRVSNAQDTTASTQRILVVDDENSISELIATSLKFVGFDVRTAATGAQALQIAEEFKPHALILDVMLPDQNGFEVCRQLRSEGHNVGVLFLTAKDSVEDKIAGLTIGGDDYVTKPFSLEELVARLRALLRRTGATEVLPDEEKIRFADLELDEATHEVRRAGNLIDLSPTEFLLLRYLMINADRVVSKAQILDHVWQYDFRGDMGIVETYVSYLRKKIDVYEPALIHTVRGVGYRLRLPAAN</sequence>
<gene>
    <name evidence="9" type="ORF">UFOPK1509_00523</name>
    <name evidence="10" type="ORF">UFOPK1854_00305</name>
    <name evidence="11" type="ORF">UFOPK2252_00553</name>
    <name evidence="12" type="ORF">UFOPK3935_00728</name>
    <name evidence="8" type="ORF">UFOPK4171_00577</name>
</gene>
<keyword evidence="1" id="KW-0597">Phosphoprotein</keyword>
<dbReference type="Pfam" id="PF00072">
    <property type="entry name" value="Response_reg"/>
    <property type="match status" value="1"/>
</dbReference>
<dbReference type="PROSITE" id="PS51755">
    <property type="entry name" value="OMPR_PHOB"/>
    <property type="match status" value="1"/>
</dbReference>
<dbReference type="Pfam" id="PF00486">
    <property type="entry name" value="Trans_reg_C"/>
    <property type="match status" value="1"/>
</dbReference>
<dbReference type="SMART" id="SM00448">
    <property type="entry name" value="REC"/>
    <property type="match status" value="1"/>
</dbReference>
<dbReference type="InterPro" id="IPR039420">
    <property type="entry name" value="WalR-like"/>
</dbReference>
<dbReference type="GO" id="GO:0000976">
    <property type="term" value="F:transcription cis-regulatory region binding"/>
    <property type="evidence" value="ECO:0007669"/>
    <property type="project" value="TreeGrafter"/>
</dbReference>
<evidence type="ECO:0000259" key="7">
    <source>
        <dbReference type="PROSITE" id="PS51755"/>
    </source>
</evidence>
<accession>A0A6J6KY90</accession>
<dbReference type="EMBL" id="CAEZUT010000019">
    <property type="protein sequence ID" value="CAB4606420.1"/>
    <property type="molecule type" value="Genomic_DNA"/>
</dbReference>
<dbReference type="Gene3D" id="1.10.10.10">
    <property type="entry name" value="Winged helix-like DNA-binding domain superfamily/Winged helix DNA-binding domain"/>
    <property type="match status" value="1"/>
</dbReference>
<keyword evidence="3" id="KW-0805">Transcription regulation</keyword>
<dbReference type="EMBL" id="CAEZSY010000062">
    <property type="protein sequence ID" value="CAB4554390.1"/>
    <property type="molecule type" value="Genomic_DNA"/>
</dbReference>
<dbReference type="Gene3D" id="3.40.50.2300">
    <property type="match status" value="1"/>
</dbReference>
<evidence type="ECO:0000259" key="6">
    <source>
        <dbReference type="PROSITE" id="PS50110"/>
    </source>
</evidence>
<evidence type="ECO:0000256" key="2">
    <source>
        <dbReference type="ARBA" id="ARBA00023012"/>
    </source>
</evidence>
<dbReference type="PROSITE" id="PS50110">
    <property type="entry name" value="RESPONSE_REGULATORY"/>
    <property type="match status" value="1"/>
</dbReference>
<dbReference type="FunFam" id="3.40.50.2300:FF:000001">
    <property type="entry name" value="DNA-binding response regulator PhoB"/>
    <property type="match status" value="1"/>
</dbReference>
<dbReference type="PANTHER" id="PTHR48111:SF28">
    <property type="entry name" value="TRANSCRIPTIONAL REGULATORY PROTEIN TCRX-RELATED"/>
    <property type="match status" value="1"/>
</dbReference>
<evidence type="ECO:0000313" key="9">
    <source>
        <dbReference type="EMBL" id="CAB4554390.1"/>
    </source>
</evidence>
<evidence type="ECO:0000313" key="8">
    <source>
        <dbReference type="EMBL" id="CAB4338779.1"/>
    </source>
</evidence>
<evidence type="ECO:0000256" key="4">
    <source>
        <dbReference type="ARBA" id="ARBA00023125"/>
    </source>
</evidence>
<organism evidence="11">
    <name type="scientific">freshwater metagenome</name>
    <dbReference type="NCBI Taxonomy" id="449393"/>
    <lineage>
        <taxon>unclassified sequences</taxon>
        <taxon>metagenomes</taxon>
        <taxon>ecological metagenomes</taxon>
    </lineage>
</organism>
<evidence type="ECO:0000256" key="5">
    <source>
        <dbReference type="ARBA" id="ARBA00023163"/>
    </source>
</evidence>
<dbReference type="InterPro" id="IPR016032">
    <property type="entry name" value="Sig_transdc_resp-reg_C-effctor"/>
</dbReference>